<reference evidence="2" key="1">
    <citation type="submission" date="2020-06" db="EMBL/GenBank/DDBJ databases">
        <title>Draft genomic sequecing of Geomonas sp. Red736.</title>
        <authorList>
            <person name="Itoh H."/>
            <person name="Xu Z.X."/>
            <person name="Ushijima N."/>
            <person name="Masuda Y."/>
            <person name="Shiratori Y."/>
            <person name="Senoo K."/>
        </authorList>
    </citation>
    <scope>NUCLEOTIDE SEQUENCE [LARGE SCALE GENOMIC DNA]</scope>
    <source>
        <strain evidence="2">Red736</strain>
    </source>
</reference>
<gene>
    <name evidence="1" type="ORF">GMPD_39370</name>
</gene>
<protein>
    <recommendedName>
        <fullName evidence="3">Chemotaxis protein</fullName>
    </recommendedName>
</protein>
<sequence length="290" mass="32620">MNKKVGVLLVHGMGTLADDFAHDMVYELRERISGRGLNRDEIAWQGVYWAPLLSAREHQIWVDLAANNDLNWAKLRKFFLNAFGTMSSYHASGNRPDSLYHRIHGVVHQGLQQLRAKLGDQDKPLIIVAHSVGSVFMSNYIWDRQKGYDQERYGSTPFERMETLTGLVTLGSNIPLFCVDKENLSCIEFPPPTLTEPLRKKAKWLNLYDSDDVLGWPLKPLSPSYSATVSEDIEVSVGNILTSWNPANHSAYWSDETVIKPMVYLLSTILEATHAPPTVTPEAQSVPIGQ</sequence>
<dbReference type="InterPro" id="IPR029058">
    <property type="entry name" value="AB_hydrolase_fold"/>
</dbReference>
<evidence type="ECO:0000313" key="1">
    <source>
        <dbReference type="EMBL" id="GFO66018.1"/>
    </source>
</evidence>
<evidence type="ECO:0000313" key="2">
    <source>
        <dbReference type="Proteomes" id="UP000568888"/>
    </source>
</evidence>
<dbReference type="AlphaFoldDB" id="A0A6V8N0K0"/>
<evidence type="ECO:0008006" key="3">
    <source>
        <dbReference type="Google" id="ProtNLM"/>
    </source>
</evidence>
<dbReference type="Gene3D" id="3.40.50.1820">
    <property type="entry name" value="alpha/beta hydrolase"/>
    <property type="match status" value="1"/>
</dbReference>
<name>A0A6V8N0K0_9BACT</name>
<proteinExistence type="predicted"/>
<dbReference type="Proteomes" id="UP000568888">
    <property type="component" value="Unassembled WGS sequence"/>
</dbReference>
<organism evidence="1 2">
    <name type="scientific">Geomonas paludis</name>
    <dbReference type="NCBI Taxonomy" id="2740185"/>
    <lineage>
        <taxon>Bacteria</taxon>
        <taxon>Pseudomonadati</taxon>
        <taxon>Thermodesulfobacteriota</taxon>
        <taxon>Desulfuromonadia</taxon>
        <taxon>Geobacterales</taxon>
        <taxon>Geobacteraceae</taxon>
        <taxon>Geomonas</taxon>
    </lineage>
</organism>
<dbReference type="RefSeq" id="WP_183350604.1">
    <property type="nucleotide sequence ID" value="NZ_BLXY01000015.1"/>
</dbReference>
<dbReference type="SUPFAM" id="SSF53474">
    <property type="entry name" value="alpha/beta-Hydrolases"/>
    <property type="match status" value="1"/>
</dbReference>
<accession>A0A6V8N0K0</accession>
<dbReference type="EMBL" id="BLXY01000015">
    <property type="protein sequence ID" value="GFO66018.1"/>
    <property type="molecule type" value="Genomic_DNA"/>
</dbReference>
<comment type="caution">
    <text evidence="1">The sequence shown here is derived from an EMBL/GenBank/DDBJ whole genome shotgun (WGS) entry which is preliminary data.</text>
</comment>